<accession>A0A1H1PA86</accession>
<feature type="domain" description="Penicillin binding protein A dimerisation" evidence="2">
    <location>
        <begin position="61"/>
        <end position="143"/>
    </location>
</feature>
<protein>
    <submittedName>
        <fullName evidence="3">Cell elongation-specific peptidoglycan D,D-transpeptidase</fullName>
    </submittedName>
</protein>
<dbReference type="GO" id="GO:0071555">
    <property type="term" value="P:cell wall organization"/>
    <property type="evidence" value="ECO:0007669"/>
    <property type="project" value="TreeGrafter"/>
</dbReference>
<keyword evidence="4" id="KW-1185">Reference proteome</keyword>
<sequence>MTGTEREASMRRPIRRVSTLLLVMFIGLFGSSTMIQAVQTDALHADARNTRTLYDSFAVERGSIVVDGVQVALSSPSDDEYEWQREYPMGPLYAHITGYNTLGQGNTGIEGAMNEELTGTANSQFLDQVLATITGQDPAGSSVELTIDHDVQQAASDALGDREGAVIALDPDTGDVLAMVSSPTFDPNPFASHNTAAVTEVYNQLLSDPDDPLFNRTIAGDLYFPGSVFKVLVLAAALESGEYDLESEFENPAELQLPQSSAVVRNASRDTCGPGETVTLETAFILSCNIPFAQLALDLGQDAIAQQAAAFGYGQGFDIPLPVTPSRYPTNLDDAQTMLTGFGQWDVRVTPLQIAMTTAAIANDGTMMRPNMVDRVLAPNLDVTSDPEPTIMGNPISASMAAEMRGAMELAVTDGLATNAQIPGVTVGGKTGTAETGENNEPFNLWFTGYGERDDRSVAVAVVVVPDENIVGDTSNVIAAPIGRAVIEAVLNS</sequence>
<dbReference type="SUPFAM" id="SSF56601">
    <property type="entry name" value="beta-lactamase/transpeptidase-like"/>
    <property type="match status" value="1"/>
</dbReference>
<dbReference type="Pfam" id="PF00905">
    <property type="entry name" value="Transpeptidase"/>
    <property type="match status" value="1"/>
</dbReference>
<dbReference type="RefSeq" id="WP_231945438.1">
    <property type="nucleotide sequence ID" value="NZ_LT629734.1"/>
</dbReference>
<dbReference type="Gene3D" id="3.40.710.10">
    <property type="entry name" value="DD-peptidase/beta-lactamase superfamily"/>
    <property type="match status" value="1"/>
</dbReference>
<dbReference type="GO" id="GO:0071972">
    <property type="term" value="F:peptidoglycan L,D-transpeptidase activity"/>
    <property type="evidence" value="ECO:0007669"/>
    <property type="project" value="TreeGrafter"/>
</dbReference>
<evidence type="ECO:0000313" key="3">
    <source>
        <dbReference type="EMBL" id="SDS07915.1"/>
    </source>
</evidence>
<evidence type="ECO:0000259" key="2">
    <source>
        <dbReference type="Pfam" id="PF21922"/>
    </source>
</evidence>
<dbReference type="InterPro" id="IPR036138">
    <property type="entry name" value="PBP_dimer_sf"/>
</dbReference>
<dbReference type="Pfam" id="PF21922">
    <property type="entry name" value="PBP_dimer_2"/>
    <property type="match status" value="1"/>
</dbReference>
<proteinExistence type="predicted"/>
<dbReference type="InterPro" id="IPR054120">
    <property type="entry name" value="PBPA_dimer"/>
</dbReference>
<dbReference type="GO" id="GO:0005886">
    <property type="term" value="C:plasma membrane"/>
    <property type="evidence" value="ECO:0007669"/>
    <property type="project" value="TreeGrafter"/>
</dbReference>
<dbReference type="EMBL" id="LT629734">
    <property type="protein sequence ID" value="SDS07915.1"/>
    <property type="molecule type" value="Genomic_DNA"/>
</dbReference>
<dbReference type="PANTHER" id="PTHR30627:SF24">
    <property type="entry name" value="PENICILLIN-BINDING PROTEIN 4B"/>
    <property type="match status" value="1"/>
</dbReference>
<reference evidence="4" key="1">
    <citation type="submission" date="2016-10" db="EMBL/GenBank/DDBJ databases">
        <authorList>
            <person name="Varghese N."/>
            <person name="Submissions S."/>
        </authorList>
    </citation>
    <scope>NUCLEOTIDE SEQUENCE [LARGE SCALE GENOMIC DNA]</scope>
    <source>
        <strain evidence="4">DSM 22965</strain>
    </source>
</reference>
<dbReference type="PANTHER" id="PTHR30627">
    <property type="entry name" value="PEPTIDOGLYCAN D,D-TRANSPEPTIDASE"/>
    <property type="match status" value="1"/>
</dbReference>
<dbReference type="InterPro" id="IPR001460">
    <property type="entry name" value="PCN-bd_Tpept"/>
</dbReference>
<feature type="domain" description="Penicillin-binding protein transpeptidase" evidence="1">
    <location>
        <begin position="164"/>
        <end position="487"/>
    </location>
</feature>
<organism evidence="3 4">
    <name type="scientific">Agrococcus carbonis</name>
    <dbReference type="NCBI Taxonomy" id="684552"/>
    <lineage>
        <taxon>Bacteria</taxon>
        <taxon>Bacillati</taxon>
        <taxon>Actinomycetota</taxon>
        <taxon>Actinomycetes</taxon>
        <taxon>Micrococcales</taxon>
        <taxon>Microbacteriaceae</taxon>
        <taxon>Agrococcus</taxon>
    </lineage>
</organism>
<dbReference type="STRING" id="684552.SAMN04489719_1490"/>
<dbReference type="AlphaFoldDB" id="A0A1H1PA86"/>
<dbReference type="SUPFAM" id="SSF56519">
    <property type="entry name" value="Penicillin binding protein dimerisation domain"/>
    <property type="match status" value="1"/>
</dbReference>
<dbReference type="InterPro" id="IPR012338">
    <property type="entry name" value="Beta-lactam/transpept-like"/>
</dbReference>
<dbReference type="Proteomes" id="UP000199649">
    <property type="component" value="Chromosome I"/>
</dbReference>
<dbReference type="InterPro" id="IPR050515">
    <property type="entry name" value="Beta-lactam/transpept"/>
</dbReference>
<dbReference type="Gene3D" id="3.90.1310.10">
    <property type="entry name" value="Penicillin-binding protein 2a (Domain 2)"/>
    <property type="match status" value="1"/>
</dbReference>
<name>A0A1H1PA86_9MICO</name>
<dbReference type="GO" id="GO:0008658">
    <property type="term" value="F:penicillin binding"/>
    <property type="evidence" value="ECO:0007669"/>
    <property type="project" value="InterPro"/>
</dbReference>
<evidence type="ECO:0000313" key="4">
    <source>
        <dbReference type="Proteomes" id="UP000199649"/>
    </source>
</evidence>
<gene>
    <name evidence="3" type="ORF">SAMN04489719_1490</name>
</gene>
<evidence type="ECO:0000259" key="1">
    <source>
        <dbReference type="Pfam" id="PF00905"/>
    </source>
</evidence>